<feature type="region of interest" description="Disordered" evidence="1">
    <location>
        <begin position="237"/>
        <end position="272"/>
    </location>
</feature>
<sequence>MDGKPWTLTEESMRFPIDPPLSDVGRVEVVRAATIVKDFADRHQPELTCEIGRSHSQLHIVVSSLFLRCVQTAVEVCKKLGPGTKLMLDNALGDPGSEKSMDLAQGTSASCCSLIVKKPCGSAPEWPESLRKARHADCIASILALVPGKEVVLSEKEARSAWVGLESWMVRERVVSVHTEGAGGGGWSAVGENAVGGASKVDLSFLEELLGGLSEEPLGDVTPQSLKPQCSVVTLRASTSGRGEGMSDTSAFSEEGTRNQREPAPERSDDLDLVSSCSSSTYLYGIGLWELE</sequence>
<evidence type="ECO:0000256" key="1">
    <source>
        <dbReference type="SAM" id="MobiDB-lite"/>
    </source>
</evidence>
<dbReference type="EMBL" id="LSRX01000030">
    <property type="protein sequence ID" value="OLQ13295.1"/>
    <property type="molecule type" value="Genomic_DNA"/>
</dbReference>
<evidence type="ECO:0000313" key="2">
    <source>
        <dbReference type="EMBL" id="OLQ13295.1"/>
    </source>
</evidence>
<gene>
    <name evidence="2" type="ORF">AK812_SmicGene2676</name>
</gene>
<feature type="compositionally biased region" description="Basic and acidic residues" evidence="1">
    <location>
        <begin position="255"/>
        <end position="270"/>
    </location>
</feature>
<dbReference type="Proteomes" id="UP000186817">
    <property type="component" value="Unassembled WGS sequence"/>
</dbReference>
<name>A0A1Q9F0U5_SYMMI</name>
<dbReference type="AlphaFoldDB" id="A0A1Q9F0U5"/>
<dbReference type="Gene3D" id="3.40.50.1240">
    <property type="entry name" value="Phosphoglycerate mutase-like"/>
    <property type="match status" value="1"/>
</dbReference>
<dbReference type="InterPro" id="IPR029033">
    <property type="entry name" value="His_PPase_superfam"/>
</dbReference>
<comment type="caution">
    <text evidence="2">The sequence shown here is derived from an EMBL/GenBank/DDBJ whole genome shotgun (WGS) entry which is preliminary data.</text>
</comment>
<evidence type="ECO:0000313" key="3">
    <source>
        <dbReference type="Proteomes" id="UP000186817"/>
    </source>
</evidence>
<dbReference type="OrthoDB" id="433124at2759"/>
<reference evidence="2 3" key="1">
    <citation type="submission" date="2016-02" db="EMBL/GenBank/DDBJ databases">
        <title>Genome analysis of coral dinoflagellate symbionts highlights evolutionary adaptations to a symbiotic lifestyle.</title>
        <authorList>
            <person name="Aranda M."/>
            <person name="Li Y."/>
            <person name="Liew Y.J."/>
            <person name="Baumgarten S."/>
            <person name="Simakov O."/>
            <person name="Wilson M."/>
            <person name="Piel J."/>
            <person name="Ashoor H."/>
            <person name="Bougouffa S."/>
            <person name="Bajic V.B."/>
            <person name="Ryu T."/>
            <person name="Ravasi T."/>
            <person name="Bayer T."/>
            <person name="Micklem G."/>
            <person name="Kim H."/>
            <person name="Bhak J."/>
            <person name="Lajeunesse T.C."/>
            <person name="Voolstra C.R."/>
        </authorList>
    </citation>
    <scope>NUCLEOTIDE SEQUENCE [LARGE SCALE GENOMIC DNA]</scope>
    <source>
        <strain evidence="2 3">CCMP2467</strain>
    </source>
</reference>
<accession>A0A1Q9F0U5</accession>
<protein>
    <submittedName>
        <fullName evidence="2">Uncharacterized protein</fullName>
    </submittedName>
</protein>
<keyword evidence="3" id="KW-1185">Reference proteome</keyword>
<dbReference type="SUPFAM" id="SSF53254">
    <property type="entry name" value="Phosphoglycerate mutase-like"/>
    <property type="match status" value="1"/>
</dbReference>
<proteinExistence type="predicted"/>
<organism evidence="2 3">
    <name type="scientific">Symbiodinium microadriaticum</name>
    <name type="common">Dinoflagellate</name>
    <name type="synonym">Zooxanthella microadriatica</name>
    <dbReference type="NCBI Taxonomy" id="2951"/>
    <lineage>
        <taxon>Eukaryota</taxon>
        <taxon>Sar</taxon>
        <taxon>Alveolata</taxon>
        <taxon>Dinophyceae</taxon>
        <taxon>Suessiales</taxon>
        <taxon>Symbiodiniaceae</taxon>
        <taxon>Symbiodinium</taxon>
    </lineage>
</organism>
<feature type="compositionally biased region" description="Polar residues" evidence="1">
    <location>
        <begin position="237"/>
        <end position="252"/>
    </location>
</feature>